<name>A0ABV4VCI4_9BACL</name>
<dbReference type="EMBL" id="JBHDLN010000034">
    <property type="protein sequence ID" value="MFB0847338.1"/>
    <property type="molecule type" value="Genomic_DNA"/>
</dbReference>
<sequence>MSNFPSKKQPAFVGFVDRDGNFLGTASNPIITAPAKAIDTSDANATAADIRQGKTAYVNGVKITGTAVIP</sequence>
<organism evidence="1 2">
    <name type="scientific">Paenibacillus oleatilyticus</name>
    <dbReference type="NCBI Taxonomy" id="2594886"/>
    <lineage>
        <taxon>Bacteria</taxon>
        <taxon>Bacillati</taxon>
        <taxon>Bacillota</taxon>
        <taxon>Bacilli</taxon>
        <taxon>Bacillales</taxon>
        <taxon>Paenibacillaceae</taxon>
        <taxon>Paenibacillus</taxon>
    </lineage>
</organism>
<dbReference type="RefSeq" id="WP_373957164.1">
    <property type="nucleotide sequence ID" value="NZ_JBHDLN010000034.1"/>
</dbReference>
<dbReference type="Proteomes" id="UP001575622">
    <property type="component" value="Unassembled WGS sequence"/>
</dbReference>
<comment type="caution">
    <text evidence="1">The sequence shown here is derived from an EMBL/GenBank/DDBJ whole genome shotgun (WGS) entry which is preliminary data.</text>
</comment>
<reference evidence="1 2" key="1">
    <citation type="submission" date="2024-09" db="EMBL/GenBank/DDBJ databases">
        <authorList>
            <person name="Makale K.P.P."/>
            <person name="Makhzoum A."/>
            <person name="Rantong G."/>
            <person name="Rahube T.O."/>
        </authorList>
    </citation>
    <scope>NUCLEOTIDE SEQUENCE [LARGE SCALE GENOMIC DNA]</scope>
    <source>
        <strain evidence="1 2">KM_D13</strain>
    </source>
</reference>
<gene>
    <name evidence="1" type="ORF">ACEU3E_34775</name>
</gene>
<protein>
    <submittedName>
        <fullName evidence="1">Uncharacterized protein</fullName>
    </submittedName>
</protein>
<evidence type="ECO:0000313" key="1">
    <source>
        <dbReference type="EMBL" id="MFB0847338.1"/>
    </source>
</evidence>
<accession>A0ABV4VCI4</accession>
<evidence type="ECO:0000313" key="2">
    <source>
        <dbReference type="Proteomes" id="UP001575622"/>
    </source>
</evidence>
<proteinExistence type="predicted"/>
<keyword evidence="2" id="KW-1185">Reference proteome</keyword>